<dbReference type="EMBL" id="MU857604">
    <property type="protein sequence ID" value="KAK4251706.1"/>
    <property type="molecule type" value="Genomic_DNA"/>
</dbReference>
<accession>A0AAN7D0Y9</accession>
<dbReference type="AlphaFoldDB" id="A0AAN7D0Y9"/>
<feature type="region of interest" description="Disordered" evidence="1">
    <location>
        <begin position="805"/>
        <end position="873"/>
    </location>
</feature>
<feature type="compositionally biased region" description="Polar residues" evidence="1">
    <location>
        <begin position="805"/>
        <end position="814"/>
    </location>
</feature>
<feature type="region of interest" description="Disordered" evidence="1">
    <location>
        <begin position="47"/>
        <end position="68"/>
    </location>
</feature>
<feature type="region of interest" description="Disordered" evidence="1">
    <location>
        <begin position="476"/>
        <end position="510"/>
    </location>
</feature>
<gene>
    <name evidence="2" type="ORF">C7999DRAFT_10603</name>
</gene>
<proteinExistence type="predicted"/>
<feature type="compositionally biased region" description="Low complexity" evidence="1">
    <location>
        <begin position="850"/>
        <end position="864"/>
    </location>
</feature>
<comment type="caution">
    <text evidence="2">The sequence shown here is derived from an EMBL/GenBank/DDBJ whole genome shotgun (WGS) entry which is preliminary data.</text>
</comment>
<feature type="compositionally biased region" description="Polar residues" evidence="1">
    <location>
        <begin position="917"/>
        <end position="936"/>
    </location>
</feature>
<reference evidence="2" key="1">
    <citation type="journal article" date="2023" name="Mol. Phylogenet. Evol.">
        <title>Genome-scale phylogeny and comparative genomics of the fungal order Sordariales.</title>
        <authorList>
            <person name="Hensen N."/>
            <person name="Bonometti L."/>
            <person name="Westerberg I."/>
            <person name="Brannstrom I.O."/>
            <person name="Guillou S."/>
            <person name="Cros-Aarteil S."/>
            <person name="Calhoun S."/>
            <person name="Haridas S."/>
            <person name="Kuo A."/>
            <person name="Mondo S."/>
            <person name="Pangilinan J."/>
            <person name="Riley R."/>
            <person name="LaButti K."/>
            <person name="Andreopoulos B."/>
            <person name="Lipzen A."/>
            <person name="Chen C."/>
            <person name="Yan M."/>
            <person name="Daum C."/>
            <person name="Ng V."/>
            <person name="Clum A."/>
            <person name="Steindorff A."/>
            <person name="Ohm R.A."/>
            <person name="Martin F."/>
            <person name="Silar P."/>
            <person name="Natvig D.O."/>
            <person name="Lalanne C."/>
            <person name="Gautier V."/>
            <person name="Ament-Velasquez S.L."/>
            <person name="Kruys A."/>
            <person name="Hutchinson M.I."/>
            <person name="Powell A.J."/>
            <person name="Barry K."/>
            <person name="Miller A.N."/>
            <person name="Grigoriev I.V."/>
            <person name="Debuchy R."/>
            <person name="Gladieux P."/>
            <person name="Hiltunen Thoren M."/>
            <person name="Johannesson H."/>
        </authorList>
    </citation>
    <scope>NUCLEOTIDE SEQUENCE</scope>
    <source>
        <strain evidence="2">CBS 359.72</strain>
    </source>
</reference>
<feature type="compositionally biased region" description="Polar residues" evidence="1">
    <location>
        <begin position="476"/>
        <end position="494"/>
    </location>
</feature>
<keyword evidence="3" id="KW-1185">Reference proteome</keyword>
<organism evidence="2 3">
    <name type="scientific">Corynascus novoguineensis</name>
    <dbReference type="NCBI Taxonomy" id="1126955"/>
    <lineage>
        <taxon>Eukaryota</taxon>
        <taxon>Fungi</taxon>
        <taxon>Dikarya</taxon>
        <taxon>Ascomycota</taxon>
        <taxon>Pezizomycotina</taxon>
        <taxon>Sordariomycetes</taxon>
        <taxon>Sordariomycetidae</taxon>
        <taxon>Sordariales</taxon>
        <taxon>Chaetomiaceae</taxon>
        <taxon>Corynascus</taxon>
    </lineage>
</organism>
<dbReference type="Proteomes" id="UP001303647">
    <property type="component" value="Unassembled WGS sequence"/>
</dbReference>
<name>A0AAN7D0Y9_9PEZI</name>
<sequence>MGHPARLEPSPPSPSAVEIEAKMKEQAAIQAMMDDLGKARVNQLPLDDGSKNSHGAHHFRNSGPSTQRRYFPVLTPSLNDVWKAAIAAGAFDDEDAEGVKNLDDLGGGRIYDNAASGRSQKNRVVDVTMKMLDQRDLRSTYHRAEHVAQKRKAPPCGNGDTASHFAQANNTRILTPSAGSRSKAENVNLLARLERLSPSPAPPSLPVPMPEVVIDTNALLPVEVANVLFKNEVNFFCRDVNPAMRAIIILSDSKKPHLGFFTVVMFKRIYCQWAMSAWYDYSSGADNLLVVTFQDKSTVQGYQLYFDTYDDLTEFVETARSLRAGEHSAQADSVSISASNTPVTMTNKSQAPAISRTNQLTSTTFSQARATDMQAAYSASVAVQNSKVDSELHGNVRASVNLKPAINSMALLSQAVPLANGVVPTGQDPAANPSIEEHHVSEYMYNNYGVNDNKPNATTTIHRPSQHTLSFEQASITEQNAPKVSRQNDGSAGATTEEHDTETTGLLSTLESYRHGEGADINESSMRMFRNTVSGTARLFFQFFCFSEVVGKTRTVEELDQIAKGVKTGFLKHTVRNAKAQGFTEKQVQAIRDEINKVFDSELANKLNEHQALRSSRPSYTLDELLSLRDRATKPPGCLADMSYLPKPGNVSRQASLSSQSLSAFTLQVGSWDTGEDGERSRAAFDRSQVAKAVNAMDWVLGTSATVSTECQKSKAASDKPQINASTVVGNSVAADTGLQSSRWASGTAEIKAANSFTGPRYEKMWSKHSYLEELARLQPRVRVTTGTEELMDLYFPLANDVDTPTSSAASQSFGDGHQVPATTSAGSGTSTPKQRDKIEIARVGASQLPTSSPTAPQLQSSQPSPSPGRWSFTFRTLGEVCAQPASTAVQPAPKAAQPVVQHQVRGLAASRHSAGARTSSSGKFKFHTSNPARQC</sequence>
<evidence type="ECO:0000313" key="3">
    <source>
        <dbReference type="Proteomes" id="UP001303647"/>
    </source>
</evidence>
<reference evidence="2" key="2">
    <citation type="submission" date="2023-05" db="EMBL/GenBank/DDBJ databases">
        <authorList>
            <consortium name="Lawrence Berkeley National Laboratory"/>
            <person name="Steindorff A."/>
            <person name="Hensen N."/>
            <person name="Bonometti L."/>
            <person name="Westerberg I."/>
            <person name="Brannstrom I.O."/>
            <person name="Guillou S."/>
            <person name="Cros-Aarteil S."/>
            <person name="Calhoun S."/>
            <person name="Haridas S."/>
            <person name="Kuo A."/>
            <person name="Mondo S."/>
            <person name="Pangilinan J."/>
            <person name="Riley R."/>
            <person name="Labutti K."/>
            <person name="Andreopoulos B."/>
            <person name="Lipzen A."/>
            <person name="Chen C."/>
            <person name="Yanf M."/>
            <person name="Daum C."/>
            <person name="Ng V."/>
            <person name="Clum A."/>
            <person name="Ohm R."/>
            <person name="Martin F."/>
            <person name="Silar P."/>
            <person name="Natvig D."/>
            <person name="Lalanne C."/>
            <person name="Gautier V."/>
            <person name="Ament-Velasquez S.L."/>
            <person name="Kruys A."/>
            <person name="Hutchinson M.I."/>
            <person name="Powell A.J."/>
            <person name="Barry K."/>
            <person name="Miller A.N."/>
            <person name="Grigoriev I.V."/>
            <person name="Debuchy R."/>
            <person name="Gladieux P."/>
            <person name="Thoren M.H."/>
            <person name="Johannesson H."/>
        </authorList>
    </citation>
    <scope>NUCLEOTIDE SEQUENCE</scope>
    <source>
        <strain evidence="2">CBS 359.72</strain>
    </source>
</reference>
<evidence type="ECO:0000313" key="2">
    <source>
        <dbReference type="EMBL" id="KAK4251706.1"/>
    </source>
</evidence>
<protein>
    <submittedName>
        <fullName evidence="2">Uncharacterized protein</fullName>
    </submittedName>
</protein>
<feature type="compositionally biased region" description="Low complexity" evidence="1">
    <location>
        <begin position="822"/>
        <end position="832"/>
    </location>
</feature>
<feature type="region of interest" description="Disordered" evidence="1">
    <location>
        <begin position="908"/>
        <end position="936"/>
    </location>
</feature>
<evidence type="ECO:0000256" key="1">
    <source>
        <dbReference type="SAM" id="MobiDB-lite"/>
    </source>
</evidence>